<comment type="similarity">
    <text evidence="1 2">Belongs to the small heat shock protein (HSP20) family.</text>
</comment>
<dbReference type="CDD" id="cd06464">
    <property type="entry name" value="ACD_sHsps-like"/>
    <property type="match status" value="1"/>
</dbReference>
<proteinExistence type="inferred from homology"/>
<dbReference type="InterPro" id="IPR031107">
    <property type="entry name" value="Small_HSP"/>
</dbReference>
<dbReference type="eggNOG" id="COG0071">
    <property type="taxonomic scope" value="Bacteria"/>
</dbReference>
<dbReference type="InterPro" id="IPR002068">
    <property type="entry name" value="A-crystallin/Hsp20_dom"/>
</dbReference>
<comment type="caution">
    <text evidence="4">The sequence shown here is derived from an EMBL/GenBank/DDBJ whole genome shotgun (WGS) entry which is preliminary data.</text>
</comment>
<dbReference type="RefSeq" id="WP_002706574.1">
    <property type="nucleotide sequence ID" value="NZ_AGRW01000055.1"/>
</dbReference>
<dbReference type="PATRIC" id="fig|907348.3.peg.2897"/>
<dbReference type="Pfam" id="PF00011">
    <property type="entry name" value="HSP20"/>
    <property type="match status" value="1"/>
</dbReference>
<sequence length="148" mass="16581">MNELALFNSLFDDFGSVACGLPSVNFKKVFASPKVDVKETKDSYTLEMDLPGKTEKDVDIELNGNVLTISSLQETKEEKKDEEKENGAKDETKWLIRERSTVEFKRSFTIPEDVDYEKLSAAVKNGVLTVMMPRRAVALPKKIAVTCA</sequence>
<accession>H7EPJ6</accession>
<evidence type="ECO:0000259" key="3">
    <source>
        <dbReference type="PROSITE" id="PS01031"/>
    </source>
</evidence>
<evidence type="ECO:0000256" key="2">
    <source>
        <dbReference type="RuleBase" id="RU003616"/>
    </source>
</evidence>
<dbReference type="STRING" id="907348.TresaDRAFT_0491"/>
<dbReference type="SUPFAM" id="SSF49764">
    <property type="entry name" value="HSP20-like chaperones"/>
    <property type="match status" value="1"/>
</dbReference>
<dbReference type="EMBL" id="AGRW01000055">
    <property type="protein sequence ID" value="EIC00397.1"/>
    <property type="molecule type" value="Genomic_DNA"/>
</dbReference>
<name>H7EPJ6_9SPIR</name>
<keyword evidence="4" id="KW-0346">Stress response</keyword>
<evidence type="ECO:0000256" key="1">
    <source>
        <dbReference type="PROSITE-ProRule" id="PRU00285"/>
    </source>
</evidence>
<evidence type="ECO:0000313" key="5">
    <source>
        <dbReference type="Proteomes" id="UP000003571"/>
    </source>
</evidence>
<dbReference type="PROSITE" id="PS01031">
    <property type="entry name" value="SHSP"/>
    <property type="match status" value="1"/>
</dbReference>
<evidence type="ECO:0000313" key="4">
    <source>
        <dbReference type="EMBL" id="EIC00397.1"/>
    </source>
</evidence>
<organism evidence="4 5">
    <name type="scientific">Treponema saccharophilum DSM 2985</name>
    <dbReference type="NCBI Taxonomy" id="907348"/>
    <lineage>
        <taxon>Bacteria</taxon>
        <taxon>Pseudomonadati</taxon>
        <taxon>Spirochaetota</taxon>
        <taxon>Spirochaetia</taxon>
        <taxon>Spirochaetales</taxon>
        <taxon>Treponemataceae</taxon>
        <taxon>Treponema</taxon>
    </lineage>
</organism>
<dbReference type="OrthoDB" id="327485at2"/>
<dbReference type="AlphaFoldDB" id="H7EPJ6"/>
<dbReference type="Proteomes" id="UP000003571">
    <property type="component" value="Unassembled WGS sequence"/>
</dbReference>
<dbReference type="Gene3D" id="2.60.40.790">
    <property type="match status" value="1"/>
</dbReference>
<reference evidence="4 5" key="1">
    <citation type="submission" date="2011-09" db="EMBL/GenBank/DDBJ databases">
        <title>The draft genome of Treponema saccharophilum DSM 2985.</title>
        <authorList>
            <consortium name="US DOE Joint Genome Institute (JGI-PGF)"/>
            <person name="Lucas S."/>
            <person name="Copeland A."/>
            <person name="Lapidus A."/>
            <person name="Glavina del Rio T."/>
            <person name="Dalin E."/>
            <person name="Tice H."/>
            <person name="Bruce D."/>
            <person name="Goodwin L."/>
            <person name="Pitluck S."/>
            <person name="Peters L."/>
            <person name="Kyrpides N."/>
            <person name="Mavromatis K."/>
            <person name="Ivanova N."/>
            <person name="Markowitz V."/>
            <person name="Cheng J.-F."/>
            <person name="Hugenholtz P."/>
            <person name="Woyke T."/>
            <person name="Wu D."/>
            <person name="Gronow S."/>
            <person name="Wellnitz S."/>
            <person name="Brambilla E."/>
            <person name="Klenk H.-P."/>
            <person name="Eisen J.A."/>
        </authorList>
    </citation>
    <scope>NUCLEOTIDE SEQUENCE [LARGE SCALE GENOMIC DNA]</scope>
    <source>
        <strain evidence="4 5">DSM 2985</strain>
    </source>
</reference>
<keyword evidence="5" id="KW-1185">Reference proteome</keyword>
<dbReference type="PANTHER" id="PTHR11527">
    <property type="entry name" value="HEAT-SHOCK PROTEIN 20 FAMILY MEMBER"/>
    <property type="match status" value="1"/>
</dbReference>
<gene>
    <name evidence="4" type="ORF">TresaDRAFT_0491</name>
</gene>
<feature type="domain" description="SHSP" evidence="3">
    <location>
        <begin position="26"/>
        <end position="148"/>
    </location>
</feature>
<protein>
    <submittedName>
        <fullName evidence="4">Heat shock protein Hsp20</fullName>
    </submittedName>
</protein>
<dbReference type="InterPro" id="IPR008978">
    <property type="entry name" value="HSP20-like_chaperone"/>
</dbReference>